<feature type="compositionally biased region" description="Polar residues" evidence="1">
    <location>
        <begin position="19"/>
        <end position="32"/>
    </location>
</feature>
<gene>
    <name evidence="3" type="ORF">PQO03_19860</name>
</gene>
<evidence type="ECO:0000313" key="4">
    <source>
        <dbReference type="Proteomes" id="UP001214250"/>
    </source>
</evidence>
<feature type="compositionally biased region" description="Basic and acidic residues" evidence="1">
    <location>
        <begin position="34"/>
        <end position="46"/>
    </location>
</feature>
<proteinExistence type="predicted"/>
<dbReference type="Proteomes" id="UP001214250">
    <property type="component" value="Chromosome 2"/>
</dbReference>
<dbReference type="EMBL" id="CP117812">
    <property type="protein sequence ID" value="WDE98077.1"/>
    <property type="molecule type" value="Genomic_DNA"/>
</dbReference>
<sequence>MKLVMLTVFTCMLFSCANSTQPKLKSSTSSVETEPEKINTEDEKPKAVSSNGGLDL</sequence>
<reference evidence="3 4" key="1">
    <citation type="submission" date="2023-02" db="EMBL/GenBank/DDBJ databases">
        <title>Genome sequence of Lentisphaera profundi SAORIC-696.</title>
        <authorList>
            <person name="Kim e."/>
            <person name="Cho J.-C."/>
            <person name="Choi A."/>
            <person name="Kang I."/>
        </authorList>
    </citation>
    <scope>NUCLEOTIDE SEQUENCE [LARGE SCALE GENOMIC DNA]</scope>
    <source>
        <strain evidence="3 4">SAORIC-696</strain>
    </source>
</reference>
<feature type="region of interest" description="Disordered" evidence="1">
    <location>
        <begin position="19"/>
        <end position="56"/>
    </location>
</feature>
<protein>
    <submittedName>
        <fullName evidence="3">Uncharacterized protein</fullName>
    </submittedName>
</protein>
<keyword evidence="4" id="KW-1185">Reference proteome</keyword>
<accession>A0ABY7VWH4</accession>
<organism evidence="3 4">
    <name type="scientific">Lentisphaera profundi</name>
    <dbReference type="NCBI Taxonomy" id="1658616"/>
    <lineage>
        <taxon>Bacteria</taxon>
        <taxon>Pseudomonadati</taxon>
        <taxon>Lentisphaerota</taxon>
        <taxon>Lentisphaeria</taxon>
        <taxon>Lentisphaerales</taxon>
        <taxon>Lentisphaeraceae</taxon>
        <taxon>Lentisphaera</taxon>
    </lineage>
</organism>
<keyword evidence="2" id="KW-0732">Signal</keyword>
<evidence type="ECO:0000313" key="3">
    <source>
        <dbReference type="EMBL" id="WDE98077.1"/>
    </source>
</evidence>
<evidence type="ECO:0000256" key="1">
    <source>
        <dbReference type="SAM" id="MobiDB-lite"/>
    </source>
</evidence>
<dbReference type="RefSeq" id="WP_274152845.1">
    <property type="nucleotide sequence ID" value="NZ_CP117812.1"/>
</dbReference>
<name>A0ABY7VWH4_9BACT</name>
<dbReference type="PROSITE" id="PS51257">
    <property type="entry name" value="PROKAR_LIPOPROTEIN"/>
    <property type="match status" value="1"/>
</dbReference>
<feature type="chain" id="PRO_5045897871" evidence="2">
    <location>
        <begin position="18"/>
        <end position="56"/>
    </location>
</feature>
<feature type="signal peptide" evidence="2">
    <location>
        <begin position="1"/>
        <end position="17"/>
    </location>
</feature>
<evidence type="ECO:0000256" key="2">
    <source>
        <dbReference type="SAM" id="SignalP"/>
    </source>
</evidence>